<evidence type="ECO:0000313" key="2">
    <source>
        <dbReference type="Proteomes" id="UP000033015"/>
    </source>
</evidence>
<keyword evidence="2" id="KW-1185">Reference proteome</keyword>
<sequence>MEYKMTVTFNNEEVKVFRVPFGAHDLSMYMSHELDAIIFDDENDEEQVIFNNSIQRITFSVCDDD</sequence>
<reference evidence="1 2" key="1">
    <citation type="journal article" date="2015" name="Genome Announc.">
        <title>Complete Genome Sequence of Bacillus megaterium Siphophage Stahl.</title>
        <authorList>
            <person name="Brizendine A.M."/>
            <person name="Rousseau S."/>
            <person name="Hernandez A.C."/>
            <person name="Kuty Everett G.F."/>
        </authorList>
    </citation>
    <scope>NUCLEOTIDE SEQUENCE [LARGE SCALE GENOMIC DNA]</scope>
</reference>
<evidence type="ECO:0000313" key="1">
    <source>
        <dbReference type="EMBL" id="AKA61452.1"/>
    </source>
</evidence>
<dbReference type="RefSeq" id="YP_009203628.1">
    <property type="nucleotide sequence ID" value="NC_028856.1"/>
</dbReference>
<protein>
    <submittedName>
        <fullName evidence="1">Uncharacterized protein</fullName>
    </submittedName>
</protein>
<dbReference type="Proteomes" id="UP000033015">
    <property type="component" value="Segment"/>
</dbReference>
<name>A0A0E3JQ50_9CAUD</name>
<reference evidence="2" key="2">
    <citation type="submission" date="2015-01" db="EMBL/GenBank/DDBJ databases">
        <title>Complete Genome of Bacillus megaterium Siphophage Stahl.</title>
        <authorList>
            <person name="Brizendine A.M."/>
            <person name="Rousseau S."/>
            <person name="Hernandez A.C."/>
            <person name="Everett G.F.K."/>
        </authorList>
    </citation>
    <scope>NUCLEOTIDE SEQUENCE [LARGE SCALE GENOMIC DNA]</scope>
</reference>
<proteinExistence type="predicted"/>
<dbReference type="KEGG" id="vg:26647827"/>
<dbReference type="OrthoDB" id="22674at10239"/>
<dbReference type="GeneID" id="26647827"/>
<organism evidence="1 2">
    <name type="scientific">Bacillus phage Stahl</name>
    <dbReference type="NCBI Taxonomy" id="1610832"/>
    <lineage>
        <taxon>Viruses</taxon>
        <taxon>Duplodnaviria</taxon>
        <taxon>Heunggongvirae</taxon>
        <taxon>Uroviricota</taxon>
        <taxon>Caudoviricetes</taxon>
        <taxon>Slashvirus</taxon>
        <taxon>Slashvirus stahl</taxon>
    </lineage>
</organism>
<gene>
    <name evidence="1" type="ORF">CPT_Stahl24</name>
</gene>
<accession>A0A0E3JQ50</accession>
<dbReference type="EMBL" id="KP696447">
    <property type="protein sequence ID" value="AKA61452.1"/>
    <property type="molecule type" value="Genomic_DNA"/>
</dbReference>